<accession>A0AAP0KM89</accession>
<protein>
    <submittedName>
        <fullName evidence="2">Uncharacterized protein</fullName>
    </submittedName>
</protein>
<evidence type="ECO:0000313" key="3">
    <source>
        <dbReference type="Proteomes" id="UP001417504"/>
    </source>
</evidence>
<dbReference type="AlphaFoldDB" id="A0AAP0KM89"/>
<gene>
    <name evidence="2" type="ORF">Sjap_002521</name>
</gene>
<dbReference type="EMBL" id="JBBNAE010000001">
    <property type="protein sequence ID" value="KAK9155041.1"/>
    <property type="molecule type" value="Genomic_DNA"/>
</dbReference>
<keyword evidence="3" id="KW-1185">Reference proteome</keyword>
<sequence>MESALGVSSIPSNAPTLRFYLPVTPNFFSTRESVRAHHSSPNGSLSCSSSDKDASTQPPKLVKQSEMKKIQVVGSRCKRRTARSQANLDPIAKILAA</sequence>
<organism evidence="2 3">
    <name type="scientific">Stephania japonica</name>
    <dbReference type="NCBI Taxonomy" id="461633"/>
    <lineage>
        <taxon>Eukaryota</taxon>
        <taxon>Viridiplantae</taxon>
        <taxon>Streptophyta</taxon>
        <taxon>Embryophyta</taxon>
        <taxon>Tracheophyta</taxon>
        <taxon>Spermatophyta</taxon>
        <taxon>Magnoliopsida</taxon>
        <taxon>Ranunculales</taxon>
        <taxon>Menispermaceae</taxon>
        <taxon>Menispermoideae</taxon>
        <taxon>Cissampelideae</taxon>
        <taxon>Stephania</taxon>
    </lineage>
</organism>
<reference evidence="2 3" key="1">
    <citation type="submission" date="2024-01" db="EMBL/GenBank/DDBJ databases">
        <title>Genome assemblies of Stephania.</title>
        <authorList>
            <person name="Yang L."/>
        </authorList>
    </citation>
    <scope>NUCLEOTIDE SEQUENCE [LARGE SCALE GENOMIC DNA]</scope>
    <source>
        <strain evidence="2">QJT</strain>
        <tissue evidence="2">Leaf</tissue>
    </source>
</reference>
<feature type="region of interest" description="Disordered" evidence="1">
    <location>
        <begin position="32"/>
        <end position="84"/>
    </location>
</feature>
<evidence type="ECO:0000313" key="2">
    <source>
        <dbReference type="EMBL" id="KAK9155041.1"/>
    </source>
</evidence>
<name>A0AAP0KM89_9MAGN</name>
<evidence type="ECO:0000256" key="1">
    <source>
        <dbReference type="SAM" id="MobiDB-lite"/>
    </source>
</evidence>
<proteinExistence type="predicted"/>
<dbReference type="Proteomes" id="UP001417504">
    <property type="component" value="Unassembled WGS sequence"/>
</dbReference>
<feature type="compositionally biased region" description="Low complexity" evidence="1">
    <location>
        <begin position="39"/>
        <end position="49"/>
    </location>
</feature>
<comment type="caution">
    <text evidence="2">The sequence shown here is derived from an EMBL/GenBank/DDBJ whole genome shotgun (WGS) entry which is preliminary data.</text>
</comment>